<accession>A0A0F8YIV2</accession>
<sequence>MLDLPAIKKLCEAMPEGPWEVKAHCLPEPPSPPCTAAQVEPVLDGPIAWDVGCFIAATRTLVPQLVGELEEARTKLDAVDEWQEDWDGVGTIDWPALSAILGESE</sequence>
<gene>
    <name evidence="1" type="ORF">LCGC14_3149560</name>
</gene>
<reference evidence="1" key="1">
    <citation type="journal article" date="2015" name="Nature">
        <title>Complex archaea that bridge the gap between prokaryotes and eukaryotes.</title>
        <authorList>
            <person name="Spang A."/>
            <person name="Saw J.H."/>
            <person name="Jorgensen S.L."/>
            <person name="Zaremba-Niedzwiedzka K."/>
            <person name="Martijn J."/>
            <person name="Lind A.E."/>
            <person name="van Eijk R."/>
            <person name="Schleper C."/>
            <person name="Guy L."/>
            <person name="Ettema T.J."/>
        </authorList>
    </citation>
    <scope>NUCLEOTIDE SEQUENCE</scope>
</reference>
<evidence type="ECO:0000313" key="1">
    <source>
        <dbReference type="EMBL" id="KKK47996.1"/>
    </source>
</evidence>
<proteinExistence type="predicted"/>
<name>A0A0F8YIV2_9ZZZZ</name>
<protein>
    <submittedName>
        <fullName evidence="1">Uncharacterized protein</fullName>
    </submittedName>
</protein>
<dbReference type="AlphaFoldDB" id="A0A0F8YIV2"/>
<organism evidence="1">
    <name type="scientific">marine sediment metagenome</name>
    <dbReference type="NCBI Taxonomy" id="412755"/>
    <lineage>
        <taxon>unclassified sequences</taxon>
        <taxon>metagenomes</taxon>
        <taxon>ecological metagenomes</taxon>
    </lineage>
</organism>
<comment type="caution">
    <text evidence="1">The sequence shown here is derived from an EMBL/GenBank/DDBJ whole genome shotgun (WGS) entry which is preliminary data.</text>
</comment>
<dbReference type="EMBL" id="LAZR01069290">
    <property type="protein sequence ID" value="KKK47996.1"/>
    <property type="molecule type" value="Genomic_DNA"/>
</dbReference>